<keyword evidence="1 3" id="KW-0597">Phosphoprotein</keyword>
<dbReference type="SUPFAM" id="SSF46894">
    <property type="entry name" value="C-terminal effector domain of the bipartite response regulators"/>
    <property type="match status" value="1"/>
</dbReference>
<evidence type="ECO:0000313" key="7">
    <source>
        <dbReference type="Proteomes" id="UP000781958"/>
    </source>
</evidence>
<dbReference type="CDD" id="cd06170">
    <property type="entry name" value="LuxR_C_like"/>
    <property type="match status" value="1"/>
</dbReference>
<comment type="caution">
    <text evidence="6">The sequence shown here is derived from an EMBL/GenBank/DDBJ whole genome shotgun (WGS) entry which is preliminary data.</text>
</comment>
<dbReference type="RefSeq" id="WP_209771802.1">
    <property type="nucleotide sequence ID" value="NZ_JAGINP010000032.1"/>
</dbReference>
<feature type="modified residue" description="4-aspartylphosphate" evidence="3">
    <location>
        <position position="56"/>
    </location>
</feature>
<accession>A0ABS4SVC5</accession>
<dbReference type="InterPro" id="IPR058245">
    <property type="entry name" value="NreC/VraR/RcsB-like_REC"/>
</dbReference>
<dbReference type="InterPro" id="IPR001789">
    <property type="entry name" value="Sig_transdc_resp-reg_receiver"/>
</dbReference>
<organism evidence="6 7">
    <name type="scientific">Azospirillum rugosum</name>
    <dbReference type="NCBI Taxonomy" id="416170"/>
    <lineage>
        <taxon>Bacteria</taxon>
        <taxon>Pseudomonadati</taxon>
        <taxon>Pseudomonadota</taxon>
        <taxon>Alphaproteobacteria</taxon>
        <taxon>Rhodospirillales</taxon>
        <taxon>Azospirillaceae</taxon>
        <taxon>Azospirillum</taxon>
    </lineage>
</organism>
<dbReference type="Proteomes" id="UP000781958">
    <property type="component" value="Unassembled WGS sequence"/>
</dbReference>
<evidence type="ECO:0000256" key="2">
    <source>
        <dbReference type="ARBA" id="ARBA00023125"/>
    </source>
</evidence>
<evidence type="ECO:0000256" key="3">
    <source>
        <dbReference type="PROSITE-ProRule" id="PRU00169"/>
    </source>
</evidence>
<dbReference type="Gene3D" id="3.40.50.2300">
    <property type="match status" value="1"/>
</dbReference>
<keyword evidence="7" id="KW-1185">Reference proteome</keyword>
<sequence>MHSVSVALIDSNNLFRQGLKALLADQEFQITREASSLSAALSMSAEENPPQLLLVDPAGMGDSVQVVQTLKTTLPDARVVLLTGKLDGEVMAKAIQAGADGFLMKDMSVEALAQSLRLVMLGEKVLPSDLAALLISGRMNGSSMELPVSRKGVSQREAQILRCLLNGDSNKLIANQLNITEATVKVHLKSLLRKIDASNRTQAAIWGLNNGFGEGGTFAAN</sequence>
<dbReference type="PANTHER" id="PTHR45566">
    <property type="entry name" value="HTH-TYPE TRANSCRIPTIONAL REGULATOR YHJB-RELATED"/>
    <property type="match status" value="1"/>
</dbReference>
<name>A0ABS4SVC5_9PROT</name>
<dbReference type="PRINTS" id="PR00038">
    <property type="entry name" value="HTHLUXR"/>
</dbReference>
<dbReference type="SMART" id="SM00448">
    <property type="entry name" value="REC"/>
    <property type="match status" value="1"/>
</dbReference>
<keyword evidence="2" id="KW-0238">DNA-binding</keyword>
<dbReference type="EMBL" id="JAGINP010000032">
    <property type="protein sequence ID" value="MBP2296523.1"/>
    <property type="molecule type" value="Genomic_DNA"/>
</dbReference>
<gene>
    <name evidence="6" type="ORF">J2851_006341</name>
</gene>
<dbReference type="Pfam" id="PF00196">
    <property type="entry name" value="GerE"/>
    <property type="match status" value="1"/>
</dbReference>
<feature type="domain" description="HTH luxR-type" evidence="4">
    <location>
        <begin position="146"/>
        <end position="211"/>
    </location>
</feature>
<dbReference type="PROSITE" id="PS50110">
    <property type="entry name" value="RESPONSE_REGULATORY"/>
    <property type="match status" value="1"/>
</dbReference>
<dbReference type="InterPro" id="IPR000792">
    <property type="entry name" value="Tscrpt_reg_LuxR_C"/>
</dbReference>
<dbReference type="PROSITE" id="PS50043">
    <property type="entry name" value="HTH_LUXR_2"/>
    <property type="match status" value="1"/>
</dbReference>
<proteinExistence type="predicted"/>
<evidence type="ECO:0000256" key="1">
    <source>
        <dbReference type="ARBA" id="ARBA00022553"/>
    </source>
</evidence>
<dbReference type="InterPro" id="IPR011006">
    <property type="entry name" value="CheY-like_superfamily"/>
</dbReference>
<dbReference type="InterPro" id="IPR051015">
    <property type="entry name" value="EvgA-like"/>
</dbReference>
<evidence type="ECO:0000259" key="4">
    <source>
        <dbReference type="PROSITE" id="PS50043"/>
    </source>
</evidence>
<dbReference type="SUPFAM" id="SSF52172">
    <property type="entry name" value="CheY-like"/>
    <property type="match status" value="1"/>
</dbReference>
<protein>
    <submittedName>
        <fullName evidence="6">Two-component system nitrate/nitrite response regulator NarL</fullName>
    </submittedName>
</protein>
<dbReference type="PANTHER" id="PTHR45566:SF2">
    <property type="entry name" value="NARL SUBFAMILY"/>
    <property type="match status" value="1"/>
</dbReference>
<dbReference type="CDD" id="cd17535">
    <property type="entry name" value="REC_NarL-like"/>
    <property type="match status" value="1"/>
</dbReference>
<feature type="domain" description="Response regulatory" evidence="5">
    <location>
        <begin position="5"/>
        <end position="120"/>
    </location>
</feature>
<dbReference type="SMART" id="SM00421">
    <property type="entry name" value="HTH_LUXR"/>
    <property type="match status" value="1"/>
</dbReference>
<dbReference type="InterPro" id="IPR016032">
    <property type="entry name" value="Sig_transdc_resp-reg_C-effctor"/>
</dbReference>
<dbReference type="PROSITE" id="PS00622">
    <property type="entry name" value="HTH_LUXR_1"/>
    <property type="match status" value="1"/>
</dbReference>
<evidence type="ECO:0000313" key="6">
    <source>
        <dbReference type="EMBL" id="MBP2296523.1"/>
    </source>
</evidence>
<evidence type="ECO:0000259" key="5">
    <source>
        <dbReference type="PROSITE" id="PS50110"/>
    </source>
</evidence>
<dbReference type="Pfam" id="PF00072">
    <property type="entry name" value="Response_reg"/>
    <property type="match status" value="1"/>
</dbReference>
<reference evidence="6 7" key="1">
    <citation type="submission" date="2021-03" db="EMBL/GenBank/DDBJ databases">
        <title>Genomic Encyclopedia of Type Strains, Phase III (KMG-III): the genomes of soil and plant-associated and newly described type strains.</title>
        <authorList>
            <person name="Whitman W."/>
        </authorList>
    </citation>
    <scope>NUCLEOTIDE SEQUENCE [LARGE SCALE GENOMIC DNA]</scope>
    <source>
        <strain evidence="6 7">IMMIB AFH-6</strain>
    </source>
</reference>